<evidence type="ECO:0000313" key="2">
    <source>
        <dbReference type="Proteomes" id="UP000032126"/>
    </source>
</evidence>
<name>A0A0C5AMT8_9CAUD</name>
<keyword evidence="2" id="KW-1185">Reference proteome</keyword>
<protein>
    <submittedName>
        <fullName evidence="1">Uncharacterized protein</fullName>
    </submittedName>
</protein>
<sequence>MTKTEAAEIVANEVLVWARSNGATPTKSLVEARISELRVTATPGTYLHTASLTANWRTTLAVAKRWF</sequence>
<accession>A0A0C5AMT8</accession>
<organism evidence="1 2">
    <name type="scientific">Mycobacterium phage Kratio</name>
    <dbReference type="NCBI Taxonomy" id="1606763"/>
    <lineage>
        <taxon>Viruses</taxon>
        <taxon>Duplodnaviria</taxon>
        <taxon>Heunggongvirae</taxon>
        <taxon>Uroviricota</taxon>
        <taxon>Caudoviricetes</taxon>
        <taxon>Weiservirinae</taxon>
        <taxon>Kratiovirus</taxon>
        <taxon>Kratiovirus kratio</taxon>
    </lineage>
</organism>
<dbReference type="RefSeq" id="YP_009212812.1">
    <property type="nucleotide sequence ID" value="NC_028947.1"/>
</dbReference>
<dbReference type="GeneID" id="26639310"/>
<dbReference type="KEGG" id="vg:26639310"/>
<evidence type="ECO:0000313" key="1">
    <source>
        <dbReference type="EMBL" id="AJK27395.1"/>
    </source>
</evidence>
<reference evidence="1 2" key="1">
    <citation type="submission" date="2014-10" db="EMBL/GenBank/DDBJ databases">
        <authorList>
            <person name="Franco-Moreira L.J."/>
            <person name="Acosta-Bonilla D."/>
            <person name="Alvarado-Vega D.L."/>
            <person name="Berrios-Pagan L.R."/>
            <person name="Burgos-Santana G."/>
            <person name="Collazo-Rodriguez B.J."/>
            <person name="Cordero-Bernard G."/>
            <person name="Cotto-Rosario A."/>
            <person name="Dominguez-Rodriguez E."/>
            <person name="Figueroa-Negron P."/>
            <person name="Huertas-de-Jesus N.A."/>
            <person name="Leon-Rivera A."/>
            <person name="Llavona-Cartagena I.G."/>
            <person name="Machin-Rivera R."/>
            <person name="Maldonado-Rodriguez J.M."/>
            <person name="Maldonado-Vazquez N."/>
            <person name="Melendez-Rodriguez N."/>
            <person name="Merced-Carire N.D."/>
            <person name="Mora-Marrero P.M."/>
            <person name="Negron-Cruz N."/>
            <person name="Nieves-Mendez L."/>
            <person name="Pereira-Torres T.N."/>
            <person name="Perez-Otero J."/>
            <person name="Ramos-Gonzalez J."/>
            <person name="Ramos-Rivera M."/>
            <person name="Reyes-Aponte A.J."/>
            <person name="Rivera-Burgos M."/>
            <person name="Rodriguez-Arriaga L."/>
            <person name="Sanchez-Collazo M."/>
            <person name="Soto-Diaz O.R."/>
            <person name="Suarez-Marquez A.M."/>
            <person name="Velazquez-Fernandez A.L."/>
            <person name="Vives-Matos I."/>
            <person name="Rubin M.R."/>
            <person name="Vazquez E."/>
            <person name="Wang X."/>
            <person name="Crowell R."/>
            <person name="Bostrom M.A."/>
            <person name="Burke M."/>
            <person name="Wright G.M."/>
            <person name="Gregory S.G."/>
            <person name="Colman S.D."/>
            <person name="Anders K.R."/>
            <person name="Braun M.A."/>
            <person name="Delesalle V.A."/>
            <person name="Hughes L.E."/>
            <person name="Ware V.C."/>
            <person name="Bradley K.W."/>
            <person name="Barker L.P."/>
            <person name="Asai D.J."/>
            <person name="Bowman C.A."/>
            <person name="Russell D.A."/>
            <person name="Pope W.H."/>
            <person name="Jacobs-Sera D."/>
            <person name="Hendrix R.W."/>
            <person name="Hatfull G.F."/>
        </authorList>
    </citation>
    <scope>NUCLEOTIDE SEQUENCE [LARGE SCALE GENOMIC DNA]</scope>
</reference>
<dbReference type="EMBL" id="KM923971">
    <property type="protein sequence ID" value="AJK27395.1"/>
    <property type="molecule type" value="Genomic_DNA"/>
</dbReference>
<proteinExistence type="predicted"/>
<gene>
    <name evidence="1" type="ORF">PBI_KRATIO_66</name>
</gene>
<dbReference type="Proteomes" id="UP000032126">
    <property type="component" value="Segment"/>
</dbReference>